<dbReference type="RefSeq" id="XP_065675442.1">
    <property type="nucleotide sequence ID" value="XM_065819370.1"/>
</dbReference>
<keyword evidence="1" id="KW-0732">Signal</keyword>
<organism evidence="2 3">
    <name type="scientific">Hydra vulgaris</name>
    <name type="common">Hydra</name>
    <name type="synonym">Hydra attenuata</name>
    <dbReference type="NCBI Taxonomy" id="6087"/>
    <lineage>
        <taxon>Eukaryota</taxon>
        <taxon>Metazoa</taxon>
        <taxon>Cnidaria</taxon>
        <taxon>Hydrozoa</taxon>
        <taxon>Hydroidolina</taxon>
        <taxon>Anthoathecata</taxon>
        <taxon>Aplanulata</taxon>
        <taxon>Hydridae</taxon>
        <taxon>Hydra</taxon>
    </lineage>
</organism>
<gene>
    <name evidence="3" type="primary">LOC136091662</name>
</gene>
<evidence type="ECO:0000313" key="3">
    <source>
        <dbReference type="RefSeq" id="XP_065675442.1"/>
    </source>
</evidence>
<sequence>MYLNLVTVVLMPALLYRYVDGDYEFLSVQTLEVEKLLTTFKILPKEYVVSLEVFITSSTDYWVNIIHFTIGGNYGNYGDRTPSIAVINNVMQVCSPVSGIVSYCDFSKELMLNQWIKVRISQLLYNGNYNYTFQVDQETVKTCINTQPQEFTNVKLYASDPWTSPLPGYIRNLVVRNACSENDRYCKPLLNLLFNGSLFGSMLNLTLQISYMYESNHLAVNVTWQYFLPMLLKLESESSSDSYIKVDLGNLKYMILHELSRNGANHSIVTKLLNTSCSPGIYIIEIPMKLSFQNSNGNSWSLYQTVKKNISENCKGFISSQKDIQSNHQTEYYGRGIYWDHASSQLYLCINQNVPRTKTACYFTEDNGVLWAEMDIRLGCILGHHTLTRELYAIHKNQITYLMFHNTFKKWLAVTDDEFTTKISSKLNWNLLKTLESDYDQIVNFGTNQWMGNKEGLFFRNTSNSIWVQKVKWNVQGFNL</sequence>
<dbReference type="Proteomes" id="UP001652625">
    <property type="component" value="Chromosome 15"/>
</dbReference>
<keyword evidence="2" id="KW-1185">Reference proteome</keyword>
<accession>A0ABM4DLN4</accession>
<evidence type="ECO:0000256" key="1">
    <source>
        <dbReference type="SAM" id="SignalP"/>
    </source>
</evidence>
<feature type="chain" id="PRO_5045664519" evidence="1">
    <location>
        <begin position="22"/>
        <end position="480"/>
    </location>
</feature>
<proteinExistence type="predicted"/>
<evidence type="ECO:0000313" key="2">
    <source>
        <dbReference type="Proteomes" id="UP001652625"/>
    </source>
</evidence>
<feature type="signal peptide" evidence="1">
    <location>
        <begin position="1"/>
        <end position="21"/>
    </location>
</feature>
<dbReference type="GeneID" id="136091662"/>
<protein>
    <submittedName>
        <fullName evidence="3">Uncharacterized protein LOC136091662</fullName>
    </submittedName>
</protein>
<reference evidence="3" key="1">
    <citation type="submission" date="2025-08" db="UniProtKB">
        <authorList>
            <consortium name="RefSeq"/>
        </authorList>
    </citation>
    <scope>IDENTIFICATION</scope>
</reference>
<name>A0ABM4DLN4_HYDVU</name>